<reference evidence="3" key="1">
    <citation type="submission" date="2021-02" db="EMBL/GenBank/DDBJ databases">
        <authorList>
            <person name="Palmer J.M."/>
        </authorList>
    </citation>
    <scope>NUCLEOTIDE SEQUENCE</scope>
    <source>
        <strain evidence="3">SCRP23</strain>
    </source>
</reference>
<dbReference type="PROSITE" id="PS50222">
    <property type="entry name" value="EF_HAND_2"/>
    <property type="match status" value="2"/>
</dbReference>
<keyword evidence="4" id="KW-1185">Reference proteome</keyword>
<proteinExistence type="predicted"/>
<evidence type="ECO:0000313" key="3">
    <source>
        <dbReference type="EMBL" id="KAG7400163.1"/>
    </source>
</evidence>
<evidence type="ECO:0000313" key="4">
    <source>
        <dbReference type="Proteomes" id="UP000693981"/>
    </source>
</evidence>
<dbReference type="InterPro" id="IPR002048">
    <property type="entry name" value="EF_hand_dom"/>
</dbReference>
<dbReference type="EMBL" id="JAGDFL010000036">
    <property type="protein sequence ID" value="KAG7400163.1"/>
    <property type="molecule type" value="Genomic_DNA"/>
</dbReference>
<feature type="compositionally biased region" description="Basic and acidic residues" evidence="1">
    <location>
        <begin position="315"/>
        <end position="336"/>
    </location>
</feature>
<feature type="compositionally biased region" description="Polar residues" evidence="1">
    <location>
        <begin position="304"/>
        <end position="314"/>
    </location>
</feature>
<dbReference type="Pfam" id="PF13499">
    <property type="entry name" value="EF-hand_7"/>
    <property type="match status" value="1"/>
</dbReference>
<feature type="domain" description="EF-hand" evidence="2">
    <location>
        <begin position="111"/>
        <end position="146"/>
    </location>
</feature>
<name>A0A8T1X7Z4_9STRA</name>
<comment type="caution">
    <text evidence="3">The sequence shown here is derived from an EMBL/GenBank/DDBJ whole genome shotgun (WGS) entry which is preliminary data.</text>
</comment>
<dbReference type="AlphaFoldDB" id="A0A8T1X7Z4"/>
<dbReference type="Proteomes" id="UP000693981">
    <property type="component" value="Unassembled WGS sequence"/>
</dbReference>
<dbReference type="SMART" id="SM00054">
    <property type="entry name" value="EFh"/>
    <property type="match status" value="3"/>
</dbReference>
<accession>A0A8T1X7Z4</accession>
<feature type="domain" description="EF-hand" evidence="2">
    <location>
        <begin position="75"/>
        <end position="110"/>
    </location>
</feature>
<dbReference type="CDD" id="cd00051">
    <property type="entry name" value="EFh"/>
    <property type="match status" value="1"/>
</dbReference>
<dbReference type="OrthoDB" id="69127at2759"/>
<sequence length="412" mass="48326">MAFSSIAIGKPAAAKPPTAQMLVFAYGAFQTYVPPAKSPEQIALEMEALSTRLLQTVMEMEQDQLQSDDELSLDALQRNAQQLFRMFDQDRSDSIDFEEYKQMLAYRKLNLLESKAKRFFELVDDQKKGYIDEREFVIAMYITNYLRKQKQPITMGFDPAQTLSPTDVFHQLDGDRDELLNTFEYDKALELLGVPLATKRAREKARTKFPKSSSVISVEQFKRAWVELVDVRSELQKRKVKGFTGMIAQKKGKRGVRQMQNALLDAINQEEQNELRAALQAKEEVIRLEKQHRDAEQEEARRLFQQQRHATTSMRTKEALRERQEKMDRKKERTIKDRQNREERRLLERVETEAEKRVIHERAVVQNLMATKMERIIRHRARGGDDIMNLRDRGLKELSHDLYHGRFNVFQV</sequence>
<gene>
    <name evidence="3" type="ORF">PHYBOEH_006702</name>
</gene>
<dbReference type="PROSITE" id="PS00018">
    <property type="entry name" value="EF_HAND_1"/>
    <property type="match status" value="1"/>
</dbReference>
<evidence type="ECO:0000259" key="2">
    <source>
        <dbReference type="PROSITE" id="PS50222"/>
    </source>
</evidence>
<evidence type="ECO:0000256" key="1">
    <source>
        <dbReference type="SAM" id="MobiDB-lite"/>
    </source>
</evidence>
<dbReference type="GO" id="GO:0005509">
    <property type="term" value="F:calcium ion binding"/>
    <property type="evidence" value="ECO:0007669"/>
    <property type="project" value="InterPro"/>
</dbReference>
<dbReference type="InterPro" id="IPR018247">
    <property type="entry name" value="EF_Hand_1_Ca_BS"/>
</dbReference>
<organism evidence="3 4">
    <name type="scientific">Phytophthora boehmeriae</name>
    <dbReference type="NCBI Taxonomy" id="109152"/>
    <lineage>
        <taxon>Eukaryota</taxon>
        <taxon>Sar</taxon>
        <taxon>Stramenopiles</taxon>
        <taxon>Oomycota</taxon>
        <taxon>Peronosporomycetes</taxon>
        <taxon>Peronosporales</taxon>
        <taxon>Peronosporaceae</taxon>
        <taxon>Phytophthora</taxon>
    </lineage>
</organism>
<protein>
    <recommendedName>
        <fullName evidence="2">EF-hand domain-containing protein</fullName>
    </recommendedName>
</protein>
<feature type="region of interest" description="Disordered" evidence="1">
    <location>
        <begin position="304"/>
        <end position="336"/>
    </location>
</feature>